<organism evidence="18 19">
    <name type="scientific">Metschnikowia bicuspidata</name>
    <dbReference type="NCBI Taxonomy" id="27322"/>
    <lineage>
        <taxon>Eukaryota</taxon>
        <taxon>Fungi</taxon>
        <taxon>Dikarya</taxon>
        <taxon>Ascomycota</taxon>
        <taxon>Saccharomycotina</taxon>
        <taxon>Pichiomycetes</taxon>
        <taxon>Metschnikowiaceae</taxon>
        <taxon>Metschnikowia</taxon>
    </lineage>
</organism>
<evidence type="ECO:0000256" key="11">
    <source>
        <dbReference type="ARBA" id="ARBA00023172"/>
    </source>
</evidence>
<dbReference type="Pfam" id="PF14716">
    <property type="entry name" value="HHH_8"/>
    <property type="match status" value="1"/>
</dbReference>
<dbReference type="Gene3D" id="1.10.150.110">
    <property type="entry name" value="DNA polymerase beta, N-terminal domain-like"/>
    <property type="match status" value="1"/>
</dbReference>
<dbReference type="InterPro" id="IPR047417">
    <property type="entry name" value="WHD_MUS81"/>
</dbReference>
<evidence type="ECO:0000313" key="19">
    <source>
        <dbReference type="Proteomes" id="UP000268321"/>
    </source>
</evidence>
<dbReference type="GO" id="GO:0000727">
    <property type="term" value="P:double-strand break repair via break-induced replication"/>
    <property type="evidence" value="ECO:0007669"/>
    <property type="project" value="UniProtKB-UniRule"/>
</dbReference>
<dbReference type="InterPro" id="IPR027421">
    <property type="entry name" value="DNA_pol_lamdba_lyase_dom_sf"/>
</dbReference>
<keyword evidence="8 16" id="KW-0227">DNA damage</keyword>
<keyword evidence="11 16" id="KW-0233">DNA recombination</keyword>
<dbReference type="CDD" id="cd20074">
    <property type="entry name" value="XPF_nuclease_Mus81"/>
    <property type="match status" value="1"/>
</dbReference>
<keyword evidence="5 16" id="KW-0540">Nuclease</keyword>
<keyword evidence="9 16" id="KW-0378">Hydrolase</keyword>
<dbReference type="OrthoDB" id="5963188at2759"/>
<reference evidence="19" key="1">
    <citation type="journal article" date="2018" name="Nat. Microbiol.">
        <title>Leveraging single-cell genomics to expand the fungal tree of life.</title>
        <authorList>
            <person name="Ahrendt S.R."/>
            <person name="Quandt C.A."/>
            <person name="Ciobanu D."/>
            <person name="Clum A."/>
            <person name="Salamov A."/>
            <person name="Andreopoulos B."/>
            <person name="Cheng J.F."/>
            <person name="Woyke T."/>
            <person name="Pelin A."/>
            <person name="Henrissat B."/>
            <person name="Reynolds N.K."/>
            <person name="Benny G.L."/>
            <person name="Smith M.E."/>
            <person name="James T.Y."/>
            <person name="Grigoriev I.V."/>
        </authorList>
    </citation>
    <scope>NUCLEOTIDE SEQUENCE [LARGE SCALE GENOMIC DNA]</scope>
    <source>
        <strain evidence="19">Baker2002</strain>
    </source>
</reference>
<dbReference type="InterPro" id="IPR033309">
    <property type="entry name" value="Mus81"/>
</dbReference>
<evidence type="ECO:0000256" key="7">
    <source>
        <dbReference type="ARBA" id="ARBA00022759"/>
    </source>
</evidence>
<evidence type="ECO:0000256" key="15">
    <source>
        <dbReference type="ARBA" id="ARBA00058015"/>
    </source>
</evidence>
<dbReference type="GO" id="GO:0005634">
    <property type="term" value="C:nucleus"/>
    <property type="evidence" value="ECO:0007669"/>
    <property type="project" value="UniProtKB-SubCell"/>
</dbReference>
<accession>A0A4P9Z768</accession>
<evidence type="ECO:0000256" key="4">
    <source>
        <dbReference type="ARBA" id="ARBA00017114"/>
    </source>
</evidence>
<dbReference type="CDD" id="cd21036">
    <property type="entry name" value="WH_MUS81"/>
    <property type="match status" value="1"/>
</dbReference>
<dbReference type="PANTHER" id="PTHR13451">
    <property type="entry name" value="CLASS II CROSSOVER JUNCTION ENDONUCLEASE MUS81"/>
    <property type="match status" value="1"/>
</dbReference>
<dbReference type="Proteomes" id="UP000268321">
    <property type="component" value="Unassembled WGS sequence"/>
</dbReference>
<evidence type="ECO:0000256" key="10">
    <source>
        <dbReference type="ARBA" id="ARBA00022842"/>
    </source>
</evidence>
<dbReference type="GO" id="GO:0046872">
    <property type="term" value="F:metal ion binding"/>
    <property type="evidence" value="ECO:0007669"/>
    <property type="project" value="UniProtKB-UniRule"/>
</dbReference>
<evidence type="ECO:0000256" key="5">
    <source>
        <dbReference type="ARBA" id="ARBA00022722"/>
    </source>
</evidence>
<dbReference type="SUPFAM" id="SSF47802">
    <property type="entry name" value="DNA polymerase beta, N-terminal domain-like"/>
    <property type="match status" value="1"/>
</dbReference>
<evidence type="ECO:0000256" key="12">
    <source>
        <dbReference type="ARBA" id="ARBA00023204"/>
    </source>
</evidence>
<evidence type="ECO:0000256" key="3">
    <source>
        <dbReference type="ARBA" id="ARBA00010015"/>
    </source>
</evidence>
<dbReference type="Pfam" id="PF02732">
    <property type="entry name" value="ERCC4"/>
    <property type="match status" value="1"/>
</dbReference>
<evidence type="ECO:0000256" key="14">
    <source>
        <dbReference type="ARBA" id="ARBA00023254"/>
    </source>
</evidence>
<evidence type="ECO:0000256" key="8">
    <source>
        <dbReference type="ARBA" id="ARBA00022763"/>
    </source>
</evidence>
<name>A0A4P9Z768_9ASCO</name>
<comment type="subcellular location">
    <subcellularLocation>
        <location evidence="2 16">Nucleus</location>
    </subcellularLocation>
</comment>
<evidence type="ECO:0000256" key="13">
    <source>
        <dbReference type="ARBA" id="ARBA00023242"/>
    </source>
</evidence>
<keyword evidence="13 16" id="KW-0539">Nucleus</keyword>
<keyword evidence="6 16" id="KW-0479">Metal-binding</keyword>
<dbReference type="Gene3D" id="1.10.150.670">
    <property type="entry name" value="Crossover junction endonuclease EME1, DNA-binding domain"/>
    <property type="match status" value="1"/>
</dbReference>
<dbReference type="EMBL" id="ML004898">
    <property type="protein sequence ID" value="RKP28475.1"/>
    <property type="molecule type" value="Genomic_DNA"/>
</dbReference>
<dbReference type="InterPro" id="IPR047416">
    <property type="entry name" value="XPF_nuclease_Mus81"/>
</dbReference>
<dbReference type="GO" id="GO:0003677">
    <property type="term" value="F:DNA binding"/>
    <property type="evidence" value="ECO:0007669"/>
    <property type="project" value="UniProtKB-UniRule"/>
</dbReference>
<evidence type="ECO:0000256" key="16">
    <source>
        <dbReference type="RuleBase" id="RU369042"/>
    </source>
</evidence>
<evidence type="ECO:0000256" key="9">
    <source>
        <dbReference type="ARBA" id="ARBA00022801"/>
    </source>
</evidence>
<evidence type="ECO:0000256" key="1">
    <source>
        <dbReference type="ARBA" id="ARBA00001946"/>
    </source>
</evidence>
<dbReference type="Pfam" id="PF21136">
    <property type="entry name" value="WHD_MUS81"/>
    <property type="match status" value="1"/>
</dbReference>
<comment type="similarity">
    <text evidence="3 16">Belongs to the XPF family.</text>
</comment>
<dbReference type="InterPro" id="IPR006166">
    <property type="entry name" value="ERCC4_domain"/>
</dbReference>
<evidence type="ECO:0000259" key="17">
    <source>
        <dbReference type="SMART" id="SM00891"/>
    </source>
</evidence>
<keyword evidence="7 16" id="KW-0255">Endonuclease</keyword>
<keyword evidence="12 16" id="KW-0234">DNA repair</keyword>
<dbReference type="GO" id="GO:0048257">
    <property type="term" value="F:3'-flap endonuclease activity"/>
    <property type="evidence" value="ECO:0007669"/>
    <property type="project" value="TreeGrafter"/>
</dbReference>
<dbReference type="FunFam" id="3.40.50.10130:FF:000005">
    <property type="entry name" value="crossover junction endonuclease MUS81 isoform X1"/>
    <property type="match status" value="1"/>
</dbReference>
<keyword evidence="19" id="KW-1185">Reference proteome</keyword>
<dbReference type="EC" id="3.1.22.-" evidence="16"/>
<feature type="domain" description="ERCC4" evidence="17">
    <location>
        <begin position="297"/>
        <end position="394"/>
    </location>
</feature>
<comment type="function">
    <text evidence="15 16">Interacts with EME1 to form a DNA structure-specific endonuclease with substrate preference for branched DNA structures with a 5'-end at the branch nick. Typical substrates include 3'-flap structures, D-loops, replication forks and nicked Holliday junctions. May be required in mitosis for the processing of stalled or collapsed replication fork intermediates. May be required in meiosis for the repair of meiosis-specific double strand breaks subsequent to single-end invasion (SEI).</text>
</comment>
<sequence>MSEQDLKPLFQTWIVEEMEPLQTKGSKVYQAYKKAFENLRKTPQPVTTARELKNIPYIGEKIFAVLCARLQRHCEDTVTAVPASFLNYMVTDTGKRRLDVDQDKPAKQRRKGRFFPRQRSGGWAILIALHRHRHRAGMTKDELVSVAAEYCDASFTAAPGARDFYSAWSAMKTLEAHEYVSCRGRPKVYELTEEGLQIAQAIAQQEGFGEDDDAVEAADASFDNGVRVTPDASQRRGAAVSVPPSDPLLQRVGVRAADAPDASEKDAGRCKHVHDTVNKVFGGVRYDVWCAEDYEIVLLIDTREVRSQRERDYFPKKIAACGVVCESRALSVGDILWIARHKTTGAEAVLNYVCERKRLDDLAASIRDKRFHEQKARLKNSGLANVYYLVEESGIADNRLVGQMRGTLKTAMASVVTVSRFRLQRFRRIDDTVEWLRCMSEVLARRYQGLRLILLKPDCFDTRDEYLRMLQDFRAEFERGGRSYECVHKYSVHQAAMTKTTMMTVREMFIRMLLLIKGMTLEKATLLQSRFPVPRRLIEYFLEQGAGKTEHEMVVLIMDLFLDQHGSKKYTRALLRAIYEVWGRE</sequence>
<dbReference type="SMART" id="SM00891">
    <property type="entry name" value="ERCC4"/>
    <property type="match status" value="1"/>
</dbReference>
<dbReference type="Gene3D" id="1.10.10.10">
    <property type="entry name" value="Winged helix-like DNA-binding domain superfamily/Winged helix DNA-binding domain"/>
    <property type="match status" value="1"/>
</dbReference>
<dbReference type="PANTHER" id="PTHR13451:SF0">
    <property type="entry name" value="CROSSOVER JUNCTION ENDONUCLEASE MUS81"/>
    <property type="match status" value="1"/>
</dbReference>
<dbReference type="InterPro" id="IPR036388">
    <property type="entry name" value="WH-like_DNA-bd_sf"/>
</dbReference>
<dbReference type="InterPro" id="IPR010996">
    <property type="entry name" value="HHH_MUS81"/>
</dbReference>
<keyword evidence="10 16" id="KW-0460">Magnesium</keyword>
<comment type="subunit">
    <text evidence="16">Interacts with EME1.</text>
</comment>
<evidence type="ECO:0000313" key="18">
    <source>
        <dbReference type="EMBL" id="RKP28475.1"/>
    </source>
</evidence>
<evidence type="ECO:0000256" key="6">
    <source>
        <dbReference type="ARBA" id="ARBA00022723"/>
    </source>
</evidence>
<dbReference type="Gene3D" id="3.40.50.10130">
    <property type="match status" value="1"/>
</dbReference>
<protein>
    <recommendedName>
        <fullName evidence="4 16">Crossover junction endonuclease MUS81</fullName>
        <ecNumber evidence="16">3.1.22.-</ecNumber>
    </recommendedName>
</protein>
<dbReference type="GO" id="GO:0031573">
    <property type="term" value="P:mitotic intra-S DNA damage checkpoint signaling"/>
    <property type="evidence" value="ECO:0007669"/>
    <property type="project" value="TreeGrafter"/>
</dbReference>
<evidence type="ECO:0000256" key="2">
    <source>
        <dbReference type="ARBA" id="ARBA00004123"/>
    </source>
</evidence>
<dbReference type="GO" id="GO:0006308">
    <property type="term" value="P:DNA catabolic process"/>
    <property type="evidence" value="ECO:0007669"/>
    <property type="project" value="UniProtKB-UniRule"/>
</dbReference>
<dbReference type="InterPro" id="IPR042530">
    <property type="entry name" value="EME1/EME2_C"/>
</dbReference>
<dbReference type="GO" id="GO:0000712">
    <property type="term" value="P:resolution of meiotic recombination intermediates"/>
    <property type="evidence" value="ECO:0007669"/>
    <property type="project" value="TreeGrafter"/>
</dbReference>
<gene>
    <name evidence="18" type="ORF">METBISCDRAFT_20572</name>
</gene>
<comment type="cofactor">
    <cofactor evidence="1 16">
        <name>Mg(2+)</name>
        <dbReference type="ChEBI" id="CHEBI:18420"/>
    </cofactor>
</comment>
<dbReference type="FunFam" id="1.10.10.10:FF:000307">
    <property type="entry name" value="Crossover junction endonuclease MUS81"/>
    <property type="match status" value="1"/>
</dbReference>
<keyword evidence="14" id="KW-0469">Meiosis</keyword>
<proteinExistence type="inferred from homology"/>
<dbReference type="GO" id="GO:0048476">
    <property type="term" value="C:Holliday junction resolvase complex"/>
    <property type="evidence" value="ECO:0007669"/>
    <property type="project" value="UniProtKB-UniRule"/>
</dbReference>
<dbReference type="SUPFAM" id="SSF52980">
    <property type="entry name" value="Restriction endonuclease-like"/>
    <property type="match status" value="1"/>
</dbReference>
<dbReference type="AlphaFoldDB" id="A0A4P9Z768"/>
<dbReference type="InterPro" id="IPR011335">
    <property type="entry name" value="Restrct_endonuc-II-like"/>
</dbReference>
<dbReference type="GO" id="GO:0008821">
    <property type="term" value="F:crossover junction DNA endonuclease activity"/>
    <property type="evidence" value="ECO:0007669"/>
    <property type="project" value="UniProtKB-UniRule"/>
</dbReference>